<evidence type="ECO:0000313" key="2">
    <source>
        <dbReference type="Proteomes" id="UP000275267"/>
    </source>
</evidence>
<sequence>MRAREIVAHDHPSPENLLVAQQASRARRRRRHMFMRRSREGRGWKSLLRRRWRCRSRSDGQLILCSSSARTDRPFVALPLGPGPASPPLGAAGPFRWRLQRKDPGWFVGEQRHVSFLLLPGTAADLGPLATAAAGDGEQGAEAMFAAVLCAAHDAGGGVRRRGRGRLLLYARPGGAAVRV</sequence>
<dbReference type="Proteomes" id="UP000275267">
    <property type="component" value="Unassembled WGS sequence"/>
</dbReference>
<organism evidence="1 2">
    <name type="scientific">Panicum miliaceum</name>
    <name type="common">Proso millet</name>
    <name type="synonym">Broomcorn millet</name>
    <dbReference type="NCBI Taxonomy" id="4540"/>
    <lineage>
        <taxon>Eukaryota</taxon>
        <taxon>Viridiplantae</taxon>
        <taxon>Streptophyta</taxon>
        <taxon>Embryophyta</taxon>
        <taxon>Tracheophyta</taxon>
        <taxon>Spermatophyta</taxon>
        <taxon>Magnoliopsida</taxon>
        <taxon>Liliopsida</taxon>
        <taxon>Poales</taxon>
        <taxon>Poaceae</taxon>
        <taxon>PACMAD clade</taxon>
        <taxon>Panicoideae</taxon>
        <taxon>Panicodae</taxon>
        <taxon>Paniceae</taxon>
        <taxon>Panicinae</taxon>
        <taxon>Panicum</taxon>
        <taxon>Panicum sect. Panicum</taxon>
    </lineage>
</organism>
<name>A0A3L6QJP1_PANMI</name>
<comment type="caution">
    <text evidence="1">The sequence shown here is derived from an EMBL/GenBank/DDBJ whole genome shotgun (WGS) entry which is preliminary data.</text>
</comment>
<protein>
    <submittedName>
        <fullName evidence="1">Uncharacterized protein</fullName>
    </submittedName>
</protein>
<keyword evidence="2" id="KW-1185">Reference proteome</keyword>
<dbReference type="AlphaFoldDB" id="A0A3L6QJP1"/>
<accession>A0A3L6QJP1</accession>
<evidence type="ECO:0000313" key="1">
    <source>
        <dbReference type="EMBL" id="RLM80814.1"/>
    </source>
</evidence>
<proteinExistence type="predicted"/>
<dbReference type="EMBL" id="PQIB02000012">
    <property type="protein sequence ID" value="RLM80814.1"/>
    <property type="molecule type" value="Genomic_DNA"/>
</dbReference>
<reference evidence="2" key="1">
    <citation type="journal article" date="2019" name="Nat. Commun.">
        <title>The genome of broomcorn millet.</title>
        <authorList>
            <person name="Zou C."/>
            <person name="Miki D."/>
            <person name="Li D."/>
            <person name="Tang Q."/>
            <person name="Xiao L."/>
            <person name="Rajput S."/>
            <person name="Deng P."/>
            <person name="Jia W."/>
            <person name="Huang R."/>
            <person name="Zhang M."/>
            <person name="Sun Y."/>
            <person name="Hu J."/>
            <person name="Fu X."/>
            <person name="Schnable P.S."/>
            <person name="Li F."/>
            <person name="Zhang H."/>
            <person name="Feng B."/>
            <person name="Zhu X."/>
            <person name="Liu R."/>
            <person name="Schnable J.C."/>
            <person name="Zhu J.-K."/>
            <person name="Zhang H."/>
        </authorList>
    </citation>
    <scope>NUCLEOTIDE SEQUENCE [LARGE SCALE GENOMIC DNA]</scope>
</reference>
<gene>
    <name evidence="1" type="ORF">C2845_PM12G29960</name>
</gene>